<dbReference type="HAMAP" id="MF_00593">
    <property type="entry name" value="DltA"/>
    <property type="match status" value="1"/>
</dbReference>
<dbReference type="PROSITE" id="PS00455">
    <property type="entry name" value="AMP_BINDING"/>
    <property type="match status" value="1"/>
</dbReference>
<feature type="binding site" evidence="7">
    <location>
        <begin position="394"/>
        <end position="397"/>
    </location>
    <ligand>
        <name>ATP</name>
        <dbReference type="ChEBI" id="CHEBI:30616"/>
    </ligand>
</feature>
<dbReference type="Pfam" id="PF00501">
    <property type="entry name" value="AMP-binding"/>
    <property type="match status" value="1"/>
</dbReference>
<dbReference type="EMBL" id="JXLB01000017">
    <property type="protein sequence ID" value="OJG79834.1"/>
    <property type="molecule type" value="Genomic_DNA"/>
</dbReference>
<dbReference type="PANTHER" id="PTHR45398:SF1">
    <property type="entry name" value="ENZYME, PUTATIVE (JCVI)-RELATED"/>
    <property type="match status" value="1"/>
</dbReference>
<evidence type="ECO:0000256" key="5">
    <source>
        <dbReference type="ARBA" id="ARBA00054605"/>
    </source>
</evidence>
<dbReference type="PANTHER" id="PTHR45398">
    <property type="match status" value="1"/>
</dbReference>
<dbReference type="GO" id="GO:0005524">
    <property type="term" value="F:ATP binding"/>
    <property type="evidence" value="ECO:0007669"/>
    <property type="project" value="UniProtKB-KW"/>
</dbReference>
<dbReference type="GO" id="GO:0070395">
    <property type="term" value="P:lipoteichoic acid biosynthetic process"/>
    <property type="evidence" value="ECO:0007669"/>
    <property type="project" value="UniProtKB-UniRule"/>
</dbReference>
<evidence type="ECO:0000256" key="4">
    <source>
        <dbReference type="ARBA" id="ARBA00022840"/>
    </source>
</evidence>
<feature type="binding site" evidence="7">
    <location>
        <position position="197"/>
    </location>
    <ligand>
        <name>D-alanine</name>
        <dbReference type="ChEBI" id="CHEBI:57416"/>
    </ligand>
</feature>
<comment type="similarity">
    <text evidence="6 7">Belongs to the ATP-dependent AMP-binding enzyme family. DltA subfamily.</text>
</comment>
<dbReference type="Pfam" id="PF13193">
    <property type="entry name" value="AMP-binding_C"/>
    <property type="match status" value="1"/>
</dbReference>
<evidence type="ECO:0000313" key="10">
    <source>
        <dbReference type="EMBL" id="OJG79834.1"/>
    </source>
</evidence>
<dbReference type="InterPro" id="IPR020845">
    <property type="entry name" value="AMP-binding_CS"/>
</dbReference>
<dbReference type="InterPro" id="IPR025110">
    <property type="entry name" value="AMP-bd_C"/>
</dbReference>
<feature type="binding site" evidence="7">
    <location>
        <position position="301"/>
    </location>
    <ligand>
        <name>D-alanine</name>
        <dbReference type="ChEBI" id="CHEBI:57416"/>
    </ligand>
</feature>
<dbReference type="GO" id="GO:0047473">
    <property type="term" value="F:D-alanine [D-alanyl carrier protein] ligase activity"/>
    <property type="evidence" value="ECO:0007669"/>
    <property type="project" value="UniProtKB-UniRule"/>
</dbReference>
<dbReference type="OrthoDB" id="9765680at2"/>
<dbReference type="Gene3D" id="3.40.50.12780">
    <property type="entry name" value="N-terminal domain of ligase-like"/>
    <property type="match status" value="1"/>
</dbReference>
<feature type="domain" description="AMP-dependent synthetase/ligase" evidence="8">
    <location>
        <begin position="16"/>
        <end position="359"/>
    </location>
</feature>
<dbReference type="GO" id="GO:0005737">
    <property type="term" value="C:cytoplasm"/>
    <property type="evidence" value="ECO:0007669"/>
    <property type="project" value="UniProtKB-SubCell"/>
</dbReference>
<feature type="binding site" evidence="7">
    <location>
        <position position="492"/>
    </location>
    <ligand>
        <name>ATP</name>
        <dbReference type="ChEBI" id="CHEBI:30616"/>
    </ligand>
</feature>
<evidence type="ECO:0000256" key="6">
    <source>
        <dbReference type="ARBA" id="ARBA00061336"/>
    </source>
</evidence>
<sequence>MTIHTIVESIDFFGETEPNRVVYQTNLAQHTYGELKRKTDALANYLEKNLKNQGPIVVFGNLEFEMIVSFLGASKAGYAYLPIEEHTPHERVETILRIAKPSLIISVGKWKTDIQNLPVISKEELLSIIKEEVAYEATHMVKGDENYYIIFTSGTTGEPKGVQISHTNLVSFIHWTIQEFQIENGLRFLVQAPFSFDLSVFSIYPALVSGGMLQPLEKSVIQDFRQLFSVLTRLQLDVWVSTPSFIDICLMEPTFNAEHVPDLSIFLFCGEELTKKTAQELVKRFPEARIYNTYGPTEATVAISSILITQSVLDQYERLPIGYIKEDTKVVVVNEQKIVPINITGEIIISGPSVSKGYLNNQEKTQAAFFKKNGQQNYRTGDAGFLNEEGLLFYEGRLDQQVKLHGYRIELGDIEHALLLDERIKQAIVVPKYQGTKVQQLVAFVVLEKRIEEPSFKFSQSIKEKLAHVVMDYMIPQKINYVEFLPQTINGKIDRKKLIAEVNTL</sequence>
<comment type="subcellular location">
    <subcellularLocation>
        <location evidence="7">Cytoplasm</location>
    </subcellularLocation>
</comment>
<protein>
    <recommendedName>
        <fullName evidence="7">D-alanine--D-alanyl carrier protein ligase</fullName>
        <shortName evidence="7">DCL</shortName>
        <ecNumber evidence="7">6.2.1.54</ecNumber>
    </recommendedName>
    <alternativeName>
        <fullName evidence="7">D-alanine--poly(phosphoribitol) ligase subunit 1</fullName>
    </alternativeName>
    <alternativeName>
        <fullName evidence="7">D-alanine-activating enzyme</fullName>
        <shortName evidence="7">DAE</shortName>
    </alternativeName>
</protein>
<dbReference type="RefSeq" id="WP_071855910.1">
    <property type="nucleotide sequence ID" value="NZ_JXLB01000017.1"/>
</dbReference>
<dbReference type="SUPFAM" id="SSF56801">
    <property type="entry name" value="Acetyl-CoA synthetase-like"/>
    <property type="match status" value="1"/>
</dbReference>
<dbReference type="InterPro" id="IPR000873">
    <property type="entry name" value="AMP-dep_synth/lig_dom"/>
</dbReference>
<dbReference type="FunFam" id="3.30.300.30:FF:000012">
    <property type="entry name" value="D-alanine--D-alanyl carrier protein ligase"/>
    <property type="match status" value="1"/>
</dbReference>
<name>A0A1L8WFM3_9ENTE</name>
<evidence type="ECO:0000256" key="7">
    <source>
        <dbReference type="HAMAP-Rule" id="MF_00593"/>
    </source>
</evidence>
<evidence type="ECO:0000313" key="11">
    <source>
        <dbReference type="Proteomes" id="UP000182152"/>
    </source>
</evidence>
<feature type="binding site" evidence="7">
    <location>
        <position position="492"/>
    </location>
    <ligand>
        <name>D-alanine</name>
        <dbReference type="ChEBI" id="CHEBI:57416"/>
    </ligand>
</feature>
<evidence type="ECO:0000259" key="8">
    <source>
        <dbReference type="Pfam" id="PF00501"/>
    </source>
</evidence>
<dbReference type="InterPro" id="IPR044507">
    <property type="entry name" value="DltA-like"/>
</dbReference>
<dbReference type="InterPro" id="IPR010071">
    <property type="entry name" value="AA_adenyl_dom"/>
</dbReference>
<keyword evidence="2 7" id="KW-0436">Ligase</keyword>
<comment type="pathway">
    <text evidence="7">Cell wall biogenesis; lipoteichoic acid biosynthesis.</text>
</comment>
<reference evidence="10 11" key="1">
    <citation type="submission" date="2014-12" db="EMBL/GenBank/DDBJ databases">
        <title>Draft genome sequences of 29 type strains of Enterococci.</title>
        <authorList>
            <person name="Zhong Z."/>
            <person name="Sun Z."/>
            <person name="Liu W."/>
            <person name="Zhang W."/>
            <person name="Zhang H."/>
        </authorList>
    </citation>
    <scope>NUCLEOTIDE SEQUENCE [LARGE SCALE GENOMIC DNA]</scope>
    <source>
        <strain evidence="10 11">DSM 15687</strain>
    </source>
</reference>
<dbReference type="InterPro" id="IPR045851">
    <property type="entry name" value="AMP-bd_C_sf"/>
</dbReference>
<dbReference type="InterPro" id="IPR010072">
    <property type="entry name" value="DltA"/>
</dbReference>
<dbReference type="CDD" id="cd05945">
    <property type="entry name" value="DltA"/>
    <property type="match status" value="1"/>
</dbReference>
<gene>
    <name evidence="7" type="primary">dltA</name>
    <name evidence="10" type="ORF">RV14_GL000774</name>
</gene>
<comment type="caution">
    <text evidence="10">The sequence shown here is derived from an EMBL/GenBank/DDBJ whole genome shotgun (WGS) entry which is preliminary data.</text>
</comment>
<evidence type="ECO:0000256" key="2">
    <source>
        <dbReference type="ARBA" id="ARBA00022598"/>
    </source>
</evidence>
<feature type="binding site" evidence="7">
    <location>
        <position position="382"/>
    </location>
    <ligand>
        <name>ATP</name>
        <dbReference type="ChEBI" id="CHEBI:30616"/>
    </ligand>
</feature>
<keyword evidence="1 7" id="KW-0963">Cytoplasm</keyword>
<organism evidence="10 11">
    <name type="scientific">Enterococcus ratti</name>
    <dbReference type="NCBI Taxonomy" id="150033"/>
    <lineage>
        <taxon>Bacteria</taxon>
        <taxon>Bacillati</taxon>
        <taxon>Bacillota</taxon>
        <taxon>Bacilli</taxon>
        <taxon>Lactobacillales</taxon>
        <taxon>Enterococcaceae</taxon>
        <taxon>Enterococcus</taxon>
    </lineage>
</organism>
<proteinExistence type="inferred from homology"/>
<comment type="catalytic activity">
    <reaction evidence="7">
        <text>holo-[D-alanyl-carrier protein] + D-alanine + ATP = D-alanyl-[D-alanyl-carrier protein] + AMP + diphosphate</text>
        <dbReference type="Rhea" id="RHEA:55132"/>
        <dbReference type="Rhea" id="RHEA-COMP:14102"/>
        <dbReference type="Rhea" id="RHEA-COMP:14103"/>
        <dbReference type="ChEBI" id="CHEBI:30616"/>
        <dbReference type="ChEBI" id="CHEBI:33019"/>
        <dbReference type="ChEBI" id="CHEBI:57416"/>
        <dbReference type="ChEBI" id="CHEBI:64479"/>
        <dbReference type="ChEBI" id="CHEBI:138620"/>
        <dbReference type="ChEBI" id="CHEBI:456215"/>
        <dbReference type="EC" id="6.2.1.54"/>
    </reaction>
</comment>
<evidence type="ECO:0000259" key="9">
    <source>
        <dbReference type="Pfam" id="PF13193"/>
    </source>
</evidence>
<feature type="binding site" evidence="7">
    <location>
        <begin position="152"/>
        <end position="153"/>
    </location>
    <ligand>
        <name>ATP</name>
        <dbReference type="ChEBI" id="CHEBI:30616"/>
    </ligand>
</feature>
<feature type="domain" description="AMP-binding enzyme C-terminal" evidence="9">
    <location>
        <begin position="414"/>
        <end position="492"/>
    </location>
</feature>
<dbReference type="NCBIfam" id="TIGR01734">
    <property type="entry name" value="D-ala-DACP-lig"/>
    <property type="match status" value="1"/>
</dbReference>
<dbReference type="EC" id="6.2.1.54" evidence="7"/>
<feature type="binding site" evidence="7">
    <location>
        <begin position="292"/>
        <end position="297"/>
    </location>
    <ligand>
        <name>ATP</name>
        <dbReference type="ChEBI" id="CHEBI:30616"/>
    </ligand>
</feature>
<dbReference type="InterPro" id="IPR042099">
    <property type="entry name" value="ANL_N_sf"/>
</dbReference>
<dbReference type="Proteomes" id="UP000182152">
    <property type="component" value="Unassembled WGS sequence"/>
</dbReference>
<dbReference type="AlphaFoldDB" id="A0A1L8WFM3"/>
<dbReference type="UniPathway" id="UPA00556"/>
<evidence type="ECO:0000256" key="1">
    <source>
        <dbReference type="ARBA" id="ARBA00022490"/>
    </source>
</evidence>
<dbReference type="Gene3D" id="3.30.300.30">
    <property type="match status" value="1"/>
</dbReference>
<keyword evidence="4 7" id="KW-0067">ATP-binding</keyword>
<comment type="function">
    <text evidence="5 7">Catalyzes the first step in the D-alanylation of lipoteichoic acid (LTA), the activation of D-alanine and its transfer onto the D-alanyl carrier protein (Dcp) DltC. In an ATP-dependent two-step reaction, forms a high energy D-alanyl-AMP intermediate, followed by transfer of the D-alanyl residue as a thiol ester to the phosphopantheinyl prosthetic group of the Dcp. D-alanylation of LTA plays an important role in modulating the properties of the cell wall in Gram-positive bacteria, influencing the net charge of the cell wall.</text>
</comment>
<keyword evidence="3 7" id="KW-0547">Nucleotide-binding</keyword>
<accession>A0A1L8WFM3</accession>
<dbReference type="STRING" id="150033.RV14_GL000774"/>
<dbReference type="NCBIfam" id="NF003417">
    <property type="entry name" value="PRK04813.1"/>
    <property type="match status" value="1"/>
</dbReference>
<dbReference type="NCBIfam" id="TIGR01733">
    <property type="entry name" value="AA-adenyl-dom"/>
    <property type="match status" value="1"/>
</dbReference>
<keyword evidence="11" id="KW-1185">Reference proteome</keyword>
<evidence type="ECO:0000256" key="3">
    <source>
        <dbReference type="ARBA" id="ARBA00022741"/>
    </source>
</evidence>